<evidence type="ECO:0000256" key="2">
    <source>
        <dbReference type="SAM" id="Phobius"/>
    </source>
</evidence>
<feature type="domain" description="DUF1559" evidence="3">
    <location>
        <begin position="66"/>
        <end position="343"/>
    </location>
</feature>
<dbReference type="PANTHER" id="PTHR30093:SF2">
    <property type="entry name" value="TYPE II SECRETION SYSTEM PROTEIN H"/>
    <property type="match status" value="1"/>
</dbReference>
<keyword evidence="2" id="KW-1133">Transmembrane helix</keyword>
<dbReference type="Proteomes" id="UP000238322">
    <property type="component" value="Unassembled WGS sequence"/>
</dbReference>
<keyword evidence="2" id="KW-0812">Transmembrane</keyword>
<evidence type="ECO:0000259" key="3">
    <source>
        <dbReference type="Pfam" id="PF07596"/>
    </source>
</evidence>
<gene>
    <name evidence="4" type="ORF">C5Y83_17475</name>
</gene>
<reference evidence="4 5" key="1">
    <citation type="submission" date="2018-02" db="EMBL/GenBank/DDBJ databases">
        <title>Comparative genomes isolates from brazilian mangrove.</title>
        <authorList>
            <person name="Araujo J.E."/>
            <person name="Taketani R.G."/>
            <person name="Silva M.C.P."/>
            <person name="Loureco M.V."/>
            <person name="Andreote F.D."/>
        </authorList>
    </citation>
    <scope>NUCLEOTIDE SEQUENCE [LARGE SCALE GENOMIC DNA]</scope>
    <source>
        <strain evidence="4 5">Hex-1 MGV</strain>
    </source>
</reference>
<evidence type="ECO:0000313" key="5">
    <source>
        <dbReference type="Proteomes" id="UP000238322"/>
    </source>
</evidence>
<organism evidence="4 5">
    <name type="scientific">Blastopirellula marina</name>
    <dbReference type="NCBI Taxonomy" id="124"/>
    <lineage>
        <taxon>Bacteria</taxon>
        <taxon>Pseudomonadati</taxon>
        <taxon>Planctomycetota</taxon>
        <taxon>Planctomycetia</taxon>
        <taxon>Pirellulales</taxon>
        <taxon>Pirellulaceae</taxon>
        <taxon>Blastopirellula</taxon>
    </lineage>
</organism>
<feature type="transmembrane region" description="Helical" evidence="2">
    <location>
        <begin position="43"/>
        <end position="61"/>
    </location>
</feature>
<dbReference type="AlphaFoldDB" id="A0A2S8FIQ8"/>
<dbReference type="NCBIfam" id="TIGR04294">
    <property type="entry name" value="pre_pil_HX9DG"/>
    <property type="match status" value="1"/>
</dbReference>
<dbReference type="InterPro" id="IPR011453">
    <property type="entry name" value="DUF1559"/>
</dbReference>
<feature type="region of interest" description="Disordered" evidence="1">
    <location>
        <begin position="1"/>
        <end position="33"/>
    </location>
</feature>
<protein>
    <recommendedName>
        <fullName evidence="3">DUF1559 domain-containing protein</fullName>
    </recommendedName>
</protein>
<evidence type="ECO:0000313" key="4">
    <source>
        <dbReference type="EMBL" id="PQO32037.1"/>
    </source>
</evidence>
<sequence>MITQSLPSPARLASGEPWEAEPAGTTPMTNSHQPRAGFTIRDLLMLTFFVAALLFCCVPWTQMGHREAYRRMQCTHNLKHLMLAMYNYHDTYRHLPAAMGGFGSAGDPSVRDANRLSGFVMVLPFLEQDFLYEQITSQGTAIPPPPWDQSFAPWQEQLEILTCPSAPRVESSLGRTNYAFSIGDVASDIHHLKEARGASAPGLCLGFRDMHDGLSNTIMLAEIGSPDWRYVPGNYAINIPAVVLDDPARCWKVLDEAKPKRAMYRSYRAAIPLHDLGRGYSWADGCAGPGLVNTILPPNGASCAVLGKEAVDGIYSAGSSHPGGVLVGLCDGSFRFIPETIDTGDLTQSPPQQEDIRKNAFSSPYGVWGALGSRDGQEKTDFDY</sequence>
<evidence type="ECO:0000256" key="1">
    <source>
        <dbReference type="SAM" id="MobiDB-lite"/>
    </source>
</evidence>
<name>A0A2S8FIQ8_9BACT</name>
<dbReference type="Pfam" id="PF07596">
    <property type="entry name" value="SBP_bac_10"/>
    <property type="match status" value="1"/>
</dbReference>
<keyword evidence="2" id="KW-0472">Membrane</keyword>
<dbReference type="InterPro" id="IPR027558">
    <property type="entry name" value="Pre_pil_HX9DG_C"/>
</dbReference>
<dbReference type="EMBL" id="PUHY01000012">
    <property type="protein sequence ID" value="PQO32037.1"/>
    <property type="molecule type" value="Genomic_DNA"/>
</dbReference>
<comment type="caution">
    <text evidence="4">The sequence shown here is derived from an EMBL/GenBank/DDBJ whole genome shotgun (WGS) entry which is preliminary data.</text>
</comment>
<accession>A0A2S8FIQ8</accession>
<proteinExistence type="predicted"/>
<dbReference type="PANTHER" id="PTHR30093">
    <property type="entry name" value="GENERAL SECRETION PATHWAY PROTEIN G"/>
    <property type="match status" value="1"/>
</dbReference>